<evidence type="ECO:0000259" key="2">
    <source>
        <dbReference type="Pfam" id="PF07693"/>
    </source>
</evidence>
<dbReference type="InterPro" id="IPR011646">
    <property type="entry name" value="KAP_P-loop"/>
</dbReference>
<dbReference type="PANTHER" id="PTHR23150:SF19">
    <property type="entry name" value="FORMYLGLYCINE-GENERATING ENZYME"/>
    <property type="match status" value="1"/>
</dbReference>
<dbReference type="AlphaFoldDB" id="A0A1V4AUH5"/>
<organism evidence="3 4">
    <name type="scientific">Candidatus Brocadia carolinensis</name>
    <dbReference type="NCBI Taxonomy" id="1004156"/>
    <lineage>
        <taxon>Bacteria</taxon>
        <taxon>Pseudomonadati</taxon>
        <taxon>Planctomycetota</taxon>
        <taxon>Candidatus Brocadiia</taxon>
        <taxon>Candidatus Brocadiales</taxon>
        <taxon>Candidatus Brocadiaceae</taxon>
        <taxon>Candidatus Brocadia</taxon>
    </lineage>
</organism>
<evidence type="ECO:0000313" key="3">
    <source>
        <dbReference type="EMBL" id="OOP56785.1"/>
    </source>
</evidence>
<dbReference type="Proteomes" id="UP000189681">
    <property type="component" value="Unassembled WGS sequence"/>
</dbReference>
<dbReference type="InterPro" id="IPR005532">
    <property type="entry name" value="SUMF_dom"/>
</dbReference>
<reference evidence="3 4" key="1">
    <citation type="journal article" date="2017" name="Water Res.">
        <title>Discovery and metagenomic analysis of an anammox bacterial enrichment related to Candidatus "Brocadia caroliniensis" in a full-scale glycerol-fed nitritation-denitritation separate centrate treatment process.</title>
        <authorList>
            <person name="Park H."/>
            <person name="Brotto A.C."/>
            <person name="van Loosdrecht M.C."/>
            <person name="Chandran K."/>
        </authorList>
    </citation>
    <scope>NUCLEOTIDE SEQUENCE [LARGE SCALE GENOMIC DNA]</scope>
    <source>
        <strain evidence="3">26THWARD</strain>
    </source>
</reference>
<dbReference type="InterPro" id="IPR027417">
    <property type="entry name" value="P-loop_NTPase"/>
</dbReference>
<dbReference type="InterPro" id="IPR051043">
    <property type="entry name" value="Sulfatase_Mod_Factor_Kinase"/>
</dbReference>
<dbReference type="Pfam" id="PF03781">
    <property type="entry name" value="FGE-sulfatase"/>
    <property type="match status" value="1"/>
</dbReference>
<dbReference type="STRING" id="1004156.AYP45_07175"/>
<sequence length="699" mass="81460">MKKTDASIREKRMEEIKILSDNPEEHDDRIQFAFKAYRDTFIDIITGSRNETPLVIGLEGRWGRGKTTLMKAIRSELKKFDEEKIQKGKRRCKTVWFQAWKYNDADSLLAALLESIVQEMWQGNFFERAEIAIMTAWEKLNLKAVPEFISNFIPFLKGVEKIIKEEDYKKNLPYFTLFSSFLKQLIRLWIHAEDSFKIKKEGSFTPGEIDDQKGILAIFIDDLDRCDSQNIVKVLEAIKLFLDFKGCIFVMGVSKEVIINALEKSPHIGAKYAGEYLEKIVQVSYELPLIHAADMEEYFEGIVSQFDYKDVLHTYSDVIVQSLGDTPRKIKKFINNLNLQIKIAENKKLFEKKFQKINGDRVEEEKIEIKDYIYWNVLKEAFKESYELIKLNPKIIAMVKEKYKEHQGDINSNKFENIEKIPYEPVKNILKQEILRNLIVRLSDNPEIIETLIYESMSVGQIQAGKQEKEMIRKASVGEMVKIGKGPFFYGDDKKQKEINYDYEIDVFPVTNEEFCKFLNNAKADNDTLQKWIDLEGSFENERCRIKKDGENYTIEKGYERHPVIYVSWHGADAYAKWDGKRLPTEQEWEKAARGPDGWVYPWGDKFDAALCNSAESRSGGTTEVDKFPKGKSYYGCYDMAGNVWEWTDSWYEKDKIRVVRGGSWSNEGNNCRCADRDFNDPVNRSLNVGFRCARTLKL</sequence>
<dbReference type="PANTHER" id="PTHR23150">
    <property type="entry name" value="SULFATASE MODIFYING FACTOR 1, 2"/>
    <property type="match status" value="1"/>
</dbReference>
<dbReference type="EMBL" id="AYTS01000061">
    <property type="protein sequence ID" value="OOP56785.1"/>
    <property type="molecule type" value="Genomic_DNA"/>
</dbReference>
<dbReference type="Pfam" id="PF07693">
    <property type="entry name" value="KAP_NTPase"/>
    <property type="match status" value="1"/>
</dbReference>
<accession>A0A1V4AUH5</accession>
<proteinExistence type="predicted"/>
<dbReference type="Gene3D" id="3.40.50.300">
    <property type="entry name" value="P-loop containing nucleotide triphosphate hydrolases"/>
    <property type="match status" value="1"/>
</dbReference>
<evidence type="ECO:0000313" key="4">
    <source>
        <dbReference type="Proteomes" id="UP000189681"/>
    </source>
</evidence>
<protein>
    <recommendedName>
        <fullName evidence="5">Sulfatase-modifying factor enzyme domain-containing protein</fullName>
    </recommendedName>
</protein>
<name>A0A1V4AUH5_9BACT</name>
<comment type="caution">
    <text evidence="3">The sequence shown here is derived from an EMBL/GenBank/DDBJ whole genome shotgun (WGS) entry which is preliminary data.</text>
</comment>
<feature type="domain" description="KAP NTPase" evidence="2">
    <location>
        <begin position="35"/>
        <end position="339"/>
    </location>
</feature>
<gene>
    <name evidence="3" type="ORF">AYP45_07175</name>
</gene>
<feature type="domain" description="Sulfatase-modifying factor enzyme-like" evidence="1">
    <location>
        <begin position="478"/>
        <end position="695"/>
    </location>
</feature>
<evidence type="ECO:0000259" key="1">
    <source>
        <dbReference type="Pfam" id="PF03781"/>
    </source>
</evidence>
<dbReference type="Gene3D" id="3.90.1580.10">
    <property type="entry name" value="paralog of FGE (formylglycine-generating enzyme)"/>
    <property type="match status" value="1"/>
</dbReference>
<dbReference type="GO" id="GO:0120147">
    <property type="term" value="F:formylglycine-generating oxidase activity"/>
    <property type="evidence" value="ECO:0007669"/>
    <property type="project" value="TreeGrafter"/>
</dbReference>
<dbReference type="InterPro" id="IPR016187">
    <property type="entry name" value="CTDL_fold"/>
</dbReference>
<dbReference type="SUPFAM" id="SSF52540">
    <property type="entry name" value="P-loop containing nucleoside triphosphate hydrolases"/>
    <property type="match status" value="1"/>
</dbReference>
<dbReference type="InterPro" id="IPR042095">
    <property type="entry name" value="SUMF_sf"/>
</dbReference>
<dbReference type="SUPFAM" id="SSF56436">
    <property type="entry name" value="C-type lectin-like"/>
    <property type="match status" value="1"/>
</dbReference>
<evidence type="ECO:0008006" key="5">
    <source>
        <dbReference type="Google" id="ProtNLM"/>
    </source>
</evidence>